<gene>
    <name evidence="2" type="ORF">E1B28_013065</name>
</gene>
<proteinExistence type="predicted"/>
<feature type="compositionally biased region" description="Basic residues" evidence="1">
    <location>
        <begin position="186"/>
        <end position="196"/>
    </location>
</feature>
<dbReference type="GeneID" id="66082140"/>
<feature type="compositionally biased region" description="Pro residues" evidence="1">
    <location>
        <begin position="9"/>
        <end position="19"/>
    </location>
</feature>
<dbReference type="KEGG" id="more:E1B28_013065"/>
<dbReference type="AlphaFoldDB" id="A0A9P7RPQ6"/>
<feature type="compositionally biased region" description="Low complexity" evidence="1">
    <location>
        <begin position="20"/>
        <end position="32"/>
    </location>
</feature>
<feature type="region of interest" description="Disordered" evidence="1">
    <location>
        <begin position="519"/>
        <end position="567"/>
    </location>
</feature>
<organism evidence="2 3">
    <name type="scientific">Marasmius oreades</name>
    <name type="common">fairy-ring Marasmius</name>
    <dbReference type="NCBI Taxonomy" id="181124"/>
    <lineage>
        <taxon>Eukaryota</taxon>
        <taxon>Fungi</taxon>
        <taxon>Dikarya</taxon>
        <taxon>Basidiomycota</taxon>
        <taxon>Agaricomycotina</taxon>
        <taxon>Agaricomycetes</taxon>
        <taxon>Agaricomycetidae</taxon>
        <taxon>Agaricales</taxon>
        <taxon>Marasmiineae</taxon>
        <taxon>Marasmiaceae</taxon>
        <taxon>Marasmius</taxon>
    </lineage>
</organism>
<name>A0A9P7RPQ6_9AGAR</name>
<evidence type="ECO:0000313" key="3">
    <source>
        <dbReference type="Proteomes" id="UP001049176"/>
    </source>
</evidence>
<feature type="compositionally biased region" description="Polar residues" evidence="1">
    <location>
        <begin position="289"/>
        <end position="308"/>
    </location>
</feature>
<feature type="compositionally biased region" description="Low complexity" evidence="1">
    <location>
        <begin position="541"/>
        <end position="552"/>
    </location>
</feature>
<dbReference type="RefSeq" id="XP_043003554.1">
    <property type="nucleotide sequence ID" value="XM_043158210.1"/>
</dbReference>
<dbReference type="Proteomes" id="UP001049176">
    <property type="component" value="Chromosome 9"/>
</dbReference>
<feature type="compositionally biased region" description="Pro residues" evidence="1">
    <location>
        <begin position="378"/>
        <end position="389"/>
    </location>
</feature>
<dbReference type="EMBL" id="CM032189">
    <property type="protein sequence ID" value="KAG7087083.1"/>
    <property type="molecule type" value="Genomic_DNA"/>
</dbReference>
<evidence type="ECO:0000256" key="1">
    <source>
        <dbReference type="SAM" id="MobiDB-lite"/>
    </source>
</evidence>
<reference evidence="2" key="1">
    <citation type="journal article" date="2021" name="Genome Biol. Evol.">
        <title>The assembled and annotated genome of the fairy-ring fungus Marasmius oreades.</title>
        <authorList>
            <person name="Hiltunen M."/>
            <person name="Ament-Velasquez S.L."/>
            <person name="Johannesson H."/>
        </authorList>
    </citation>
    <scope>NUCLEOTIDE SEQUENCE</scope>
    <source>
        <strain evidence="2">03SP1</strain>
    </source>
</reference>
<evidence type="ECO:0000313" key="2">
    <source>
        <dbReference type="EMBL" id="KAG7087083.1"/>
    </source>
</evidence>
<feature type="compositionally biased region" description="Acidic residues" evidence="1">
    <location>
        <begin position="204"/>
        <end position="215"/>
    </location>
</feature>
<feature type="compositionally biased region" description="Polar residues" evidence="1">
    <location>
        <begin position="216"/>
        <end position="228"/>
    </location>
</feature>
<comment type="caution">
    <text evidence="2">The sequence shown here is derived from an EMBL/GenBank/DDBJ whole genome shotgun (WGS) entry which is preliminary data.</text>
</comment>
<feature type="region of interest" description="Disordered" evidence="1">
    <location>
        <begin position="186"/>
        <end position="313"/>
    </location>
</feature>
<feature type="compositionally biased region" description="Polar residues" evidence="1">
    <location>
        <begin position="246"/>
        <end position="269"/>
    </location>
</feature>
<keyword evidence="3" id="KW-1185">Reference proteome</keyword>
<sequence>MTPTATTPNAPPPSAPPSAPASALASSSEPLPRTQSDPYSTLLGVHVPNYPSDAKLTNAARQAVVKRGSDAGFTIDSRKVPWKSLDSMMRTARFTVVNYPLSVLAPWDLPPAAASKGIGGLSKSSRMLIVAACHEDCQYRLTFVSHPDSDIINNVVLILSYAPDCANKIHQVFYRDLPDLEERGTRAKGKVRKGKAKLSAEMVSDSEVDEEEDQLINDSTPTNITWQGQIHEDETPTARPQRVTRSKSQPPRASQSASTTGRAKSQAPTESPKKVSWEEPLSARKSSSKRATGSKSTTTALDDSTPASTAGDGISEANLGTGFTALHSISILWSKSDLKPPISANDLGDAMGSKRQSPSLVDEGRAKKVRLNDSSSAPQPPSTPQPPSIPQSLSATGPTGPPVAGIQHASTTWPSAPQPHLAPHPAPHRSLPHQQMEVQWPSNTFSHVQQHAVATPPPPGYPFMQPPAPQVPPEHLRALMAMAAASGFHLHPYPPAGHLPPSGQAAIYGSGHTYPGSGGLNPGYTASSSTGTVYPVPNAATSSEPSETGSSSINGGDVQYRWGGNAN</sequence>
<feature type="compositionally biased region" description="Pro residues" evidence="1">
    <location>
        <begin position="416"/>
        <end position="425"/>
    </location>
</feature>
<feature type="region of interest" description="Disordered" evidence="1">
    <location>
        <begin position="344"/>
        <end position="430"/>
    </location>
</feature>
<feature type="region of interest" description="Disordered" evidence="1">
    <location>
        <begin position="1"/>
        <end position="40"/>
    </location>
</feature>
<accession>A0A9P7RPQ6</accession>
<protein>
    <submittedName>
        <fullName evidence="2">Uncharacterized protein</fullName>
    </submittedName>
</protein>